<reference evidence="2" key="2">
    <citation type="journal article" date="2023" name="Int. J. Mol. Sci.">
        <title>De Novo Assembly and Annotation of 11 Diverse Shrub Willow (Salix) Genomes Reveals Novel Gene Organization in Sex-Linked Regions.</title>
        <authorList>
            <person name="Hyden B."/>
            <person name="Feng K."/>
            <person name="Yates T.B."/>
            <person name="Jawdy S."/>
            <person name="Cereghino C."/>
            <person name="Smart L.B."/>
            <person name="Muchero W."/>
        </authorList>
    </citation>
    <scope>NUCLEOTIDE SEQUENCE</scope>
    <source>
        <tissue evidence="2">Shoot tip</tissue>
    </source>
</reference>
<keyword evidence="1" id="KW-0472">Membrane</keyword>
<organism evidence="2 3">
    <name type="scientific">Salix purpurea</name>
    <name type="common">Purple osier willow</name>
    <dbReference type="NCBI Taxonomy" id="77065"/>
    <lineage>
        <taxon>Eukaryota</taxon>
        <taxon>Viridiplantae</taxon>
        <taxon>Streptophyta</taxon>
        <taxon>Embryophyta</taxon>
        <taxon>Tracheophyta</taxon>
        <taxon>Spermatophyta</taxon>
        <taxon>Magnoliopsida</taxon>
        <taxon>eudicotyledons</taxon>
        <taxon>Gunneridae</taxon>
        <taxon>Pentapetalae</taxon>
        <taxon>rosids</taxon>
        <taxon>fabids</taxon>
        <taxon>Malpighiales</taxon>
        <taxon>Salicaceae</taxon>
        <taxon>Saliceae</taxon>
        <taxon>Salix</taxon>
    </lineage>
</organism>
<feature type="transmembrane region" description="Helical" evidence="1">
    <location>
        <begin position="22"/>
        <end position="41"/>
    </location>
</feature>
<comment type="caution">
    <text evidence="2">The sequence shown here is derived from an EMBL/GenBank/DDBJ whole genome shotgun (WGS) entry which is preliminary data.</text>
</comment>
<protein>
    <submittedName>
        <fullName evidence="2">Uncharacterized protein</fullName>
    </submittedName>
</protein>
<dbReference type="Proteomes" id="UP001151532">
    <property type="component" value="Chromosome 19"/>
</dbReference>
<keyword evidence="1" id="KW-1133">Transmembrane helix</keyword>
<evidence type="ECO:0000313" key="2">
    <source>
        <dbReference type="EMBL" id="KAJ6744287.1"/>
    </source>
</evidence>
<dbReference type="AlphaFoldDB" id="A0A9Q0V975"/>
<reference evidence="2" key="1">
    <citation type="submission" date="2022-11" db="EMBL/GenBank/DDBJ databases">
        <authorList>
            <person name="Hyden B.L."/>
            <person name="Feng K."/>
            <person name="Yates T."/>
            <person name="Jawdy S."/>
            <person name="Smart L.B."/>
            <person name="Muchero W."/>
        </authorList>
    </citation>
    <scope>NUCLEOTIDE SEQUENCE</scope>
    <source>
        <tissue evidence="2">Shoot tip</tissue>
    </source>
</reference>
<keyword evidence="3" id="KW-1185">Reference proteome</keyword>
<evidence type="ECO:0000313" key="3">
    <source>
        <dbReference type="Proteomes" id="UP001151532"/>
    </source>
</evidence>
<name>A0A9Q0V975_SALPP</name>
<accession>A0A9Q0V975</accession>
<sequence>MLTSDEIPRFYLFKLLCLLGDHTNSLFLFFFSSAFVCLNTLRMTINHFRTLIFVLFPISST</sequence>
<evidence type="ECO:0000256" key="1">
    <source>
        <dbReference type="SAM" id="Phobius"/>
    </source>
</evidence>
<keyword evidence="1" id="KW-0812">Transmembrane</keyword>
<proteinExistence type="predicted"/>
<dbReference type="EMBL" id="JAPFFK010000009">
    <property type="protein sequence ID" value="KAJ6744287.1"/>
    <property type="molecule type" value="Genomic_DNA"/>
</dbReference>
<gene>
    <name evidence="2" type="ORF">OIU79_030576</name>
</gene>